<evidence type="ECO:0000313" key="2">
    <source>
        <dbReference type="Proteomes" id="UP000504636"/>
    </source>
</evidence>
<protein>
    <submittedName>
        <fullName evidence="1 3">Uncharacterized protein</fullName>
    </submittedName>
</protein>
<dbReference type="AlphaFoldDB" id="A0A6A6YPG6"/>
<name>A0A6A6YPG6_9PEZI</name>
<sequence>MNISLLPRIIVFYVGSVPECALQVLYVHAFVPPIMLFYNCLIQPWKDNALEMRTLNDV</sequence>
<dbReference type="Proteomes" id="UP000504636">
    <property type="component" value="Unplaced"/>
</dbReference>
<dbReference type="GeneID" id="54460994"/>
<proteinExistence type="predicted"/>
<evidence type="ECO:0000313" key="3">
    <source>
        <dbReference type="RefSeq" id="XP_033576721.1"/>
    </source>
</evidence>
<accession>A0A6A6YPG6</accession>
<evidence type="ECO:0000313" key="1">
    <source>
        <dbReference type="EMBL" id="KAF2809757.1"/>
    </source>
</evidence>
<reference evidence="1 3" key="1">
    <citation type="journal article" date="2020" name="Stud. Mycol.">
        <title>101 Dothideomycetes genomes: a test case for predicting lifestyles and emergence of pathogens.</title>
        <authorList>
            <person name="Haridas S."/>
            <person name="Albert R."/>
            <person name="Binder M."/>
            <person name="Bloem J."/>
            <person name="Labutti K."/>
            <person name="Salamov A."/>
            <person name="Andreopoulos B."/>
            <person name="Baker S."/>
            <person name="Barry K."/>
            <person name="Bills G."/>
            <person name="Bluhm B."/>
            <person name="Cannon C."/>
            <person name="Castanera R."/>
            <person name="Culley D."/>
            <person name="Daum C."/>
            <person name="Ezra D."/>
            <person name="Gonzalez J."/>
            <person name="Henrissat B."/>
            <person name="Kuo A."/>
            <person name="Liang C."/>
            <person name="Lipzen A."/>
            <person name="Lutzoni F."/>
            <person name="Magnuson J."/>
            <person name="Mondo S."/>
            <person name="Nolan M."/>
            <person name="Ohm R."/>
            <person name="Pangilinan J."/>
            <person name="Park H.-J."/>
            <person name="Ramirez L."/>
            <person name="Alfaro M."/>
            <person name="Sun H."/>
            <person name="Tritt A."/>
            <person name="Yoshinaga Y."/>
            <person name="Zwiers L.-H."/>
            <person name="Turgeon B."/>
            <person name="Goodwin S."/>
            <person name="Spatafora J."/>
            <person name="Crous P."/>
            <person name="Grigoriev I."/>
        </authorList>
    </citation>
    <scope>NUCLEOTIDE SEQUENCE</scope>
    <source>
        <strain evidence="1 3">CBS 304.34</strain>
    </source>
</reference>
<keyword evidence="2" id="KW-1185">Reference proteome</keyword>
<reference evidence="3" key="3">
    <citation type="submission" date="2025-04" db="UniProtKB">
        <authorList>
            <consortium name="RefSeq"/>
        </authorList>
    </citation>
    <scope>IDENTIFICATION</scope>
    <source>
        <strain evidence="3">CBS 304.34</strain>
    </source>
</reference>
<gene>
    <name evidence="1 3" type="ORF">BDZ99DRAFT_463520</name>
</gene>
<dbReference type="EMBL" id="MU003701">
    <property type="protein sequence ID" value="KAF2809757.1"/>
    <property type="molecule type" value="Genomic_DNA"/>
</dbReference>
<reference evidence="3" key="2">
    <citation type="submission" date="2020-04" db="EMBL/GenBank/DDBJ databases">
        <authorList>
            <consortium name="NCBI Genome Project"/>
        </authorList>
    </citation>
    <scope>NUCLEOTIDE SEQUENCE</scope>
    <source>
        <strain evidence="3">CBS 304.34</strain>
    </source>
</reference>
<organism evidence="1">
    <name type="scientific">Mytilinidion resinicola</name>
    <dbReference type="NCBI Taxonomy" id="574789"/>
    <lineage>
        <taxon>Eukaryota</taxon>
        <taxon>Fungi</taxon>
        <taxon>Dikarya</taxon>
        <taxon>Ascomycota</taxon>
        <taxon>Pezizomycotina</taxon>
        <taxon>Dothideomycetes</taxon>
        <taxon>Pleosporomycetidae</taxon>
        <taxon>Mytilinidiales</taxon>
        <taxon>Mytilinidiaceae</taxon>
        <taxon>Mytilinidion</taxon>
    </lineage>
</organism>
<dbReference type="RefSeq" id="XP_033576721.1">
    <property type="nucleotide sequence ID" value="XM_033720101.1"/>
</dbReference>